<proteinExistence type="predicted"/>
<dbReference type="InterPro" id="IPR023430">
    <property type="entry name" value="Pept_HybD-like_dom_sf"/>
</dbReference>
<organism evidence="1 2">
    <name type="scientific">Ammoniphilus resinae</name>
    <dbReference type="NCBI Taxonomy" id="861532"/>
    <lineage>
        <taxon>Bacteria</taxon>
        <taxon>Bacillati</taxon>
        <taxon>Bacillota</taxon>
        <taxon>Bacilli</taxon>
        <taxon>Bacillales</taxon>
        <taxon>Paenibacillaceae</taxon>
        <taxon>Aneurinibacillus group</taxon>
        <taxon>Ammoniphilus</taxon>
    </lineage>
</organism>
<comment type="caution">
    <text evidence="1">The sequence shown here is derived from an EMBL/GenBank/DDBJ whole genome shotgun (WGS) entry which is preliminary data.</text>
</comment>
<accession>A0ABS4GPY0</accession>
<gene>
    <name evidence="1" type="ORF">J2Z37_002326</name>
</gene>
<dbReference type="EMBL" id="JAGGKT010000006">
    <property type="protein sequence ID" value="MBP1932325.1"/>
    <property type="molecule type" value="Genomic_DNA"/>
</dbReference>
<dbReference type="SUPFAM" id="SSF53163">
    <property type="entry name" value="HybD-like"/>
    <property type="match status" value="1"/>
</dbReference>
<evidence type="ECO:0000313" key="1">
    <source>
        <dbReference type="EMBL" id="MBP1932325.1"/>
    </source>
</evidence>
<dbReference type="RefSeq" id="WP_209810382.1">
    <property type="nucleotide sequence ID" value="NZ_JAGGKT010000006.1"/>
</dbReference>
<dbReference type="Proteomes" id="UP001519343">
    <property type="component" value="Unassembled WGS sequence"/>
</dbReference>
<evidence type="ECO:0000313" key="2">
    <source>
        <dbReference type="Proteomes" id="UP001519343"/>
    </source>
</evidence>
<protein>
    <submittedName>
        <fullName evidence="1">Sporulation protein YyaC</fullName>
    </submittedName>
</protein>
<dbReference type="Pfam" id="PF06866">
    <property type="entry name" value="DUF1256"/>
    <property type="match status" value="1"/>
</dbReference>
<dbReference type="NCBIfam" id="TIGR02841">
    <property type="entry name" value="spore_YyaC"/>
    <property type="match status" value="1"/>
</dbReference>
<reference evidence="1 2" key="1">
    <citation type="submission" date="2021-03" db="EMBL/GenBank/DDBJ databases">
        <title>Genomic Encyclopedia of Type Strains, Phase IV (KMG-IV): sequencing the most valuable type-strain genomes for metagenomic binning, comparative biology and taxonomic classification.</title>
        <authorList>
            <person name="Goeker M."/>
        </authorList>
    </citation>
    <scope>NUCLEOTIDE SEQUENCE [LARGE SCALE GENOMIC DNA]</scope>
    <source>
        <strain evidence="1 2">DSM 24738</strain>
    </source>
</reference>
<dbReference type="InterPro" id="IPR009665">
    <property type="entry name" value="YyaC"/>
</dbReference>
<sequence length="200" mass="22109">MKRKPFFQVHPISPFKVDYSQDTASEVLTAHLYKRIVNYGAFQELVIFCIGTDRSTGDSLGPLVGSQLQKMYPTGVHVYGTIDEPVHAVNLAETIEKVETKHPKSLIIAVDACLGQFTSVGHIQVADGPLKPGAGVKKELPEIGTFHITGIVNIGGFMEYFVLQNTRLSIVMKMADMIAHSLFHSTNLYLRDQRKSSTAF</sequence>
<keyword evidence="2" id="KW-1185">Reference proteome</keyword>
<name>A0ABS4GPY0_9BACL</name>